<evidence type="ECO:0000313" key="7">
    <source>
        <dbReference type="EMBL" id="CAL8148592.1"/>
    </source>
</evidence>
<evidence type="ECO:0000256" key="3">
    <source>
        <dbReference type="ARBA" id="ARBA00022989"/>
    </source>
</evidence>
<feature type="transmembrane region" description="Helical" evidence="6">
    <location>
        <begin position="128"/>
        <end position="147"/>
    </location>
</feature>
<evidence type="ECO:0000256" key="6">
    <source>
        <dbReference type="SAM" id="Phobius"/>
    </source>
</evidence>
<keyword evidence="2 6" id="KW-0812">Transmembrane</keyword>
<accession>A0ABP1S9Y2</accession>
<gene>
    <name evidence="7" type="ORF">ODALV1_LOCUS31469</name>
</gene>
<feature type="transmembrane region" description="Helical" evidence="6">
    <location>
        <begin position="373"/>
        <end position="394"/>
    </location>
</feature>
<dbReference type="Proteomes" id="UP001642540">
    <property type="component" value="Unassembled WGS sequence"/>
</dbReference>
<dbReference type="InterPro" id="IPR011701">
    <property type="entry name" value="MFS"/>
</dbReference>
<feature type="compositionally biased region" description="Basic and acidic residues" evidence="5">
    <location>
        <begin position="530"/>
        <end position="548"/>
    </location>
</feature>
<comment type="subcellular location">
    <subcellularLocation>
        <location evidence="1">Membrane</location>
        <topology evidence="1">Multi-pass membrane protein</topology>
    </subcellularLocation>
</comment>
<dbReference type="CDD" id="cd17317">
    <property type="entry name" value="MFS_SLC22"/>
    <property type="match status" value="1"/>
</dbReference>
<feature type="transmembrane region" description="Helical" evidence="6">
    <location>
        <begin position="401"/>
        <end position="421"/>
    </location>
</feature>
<keyword evidence="8" id="KW-1185">Reference proteome</keyword>
<feature type="transmembrane region" description="Helical" evidence="6">
    <location>
        <begin position="427"/>
        <end position="450"/>
    </location>
</feature>
<feature type="transmembrane region" description="Helical" evidence="6">
    <location>
        <begin position="159"/>
        <end position="178"/>
    </location>
</feature>
<reference evidence="7 8" key="1">
    <citation type="submission" date="2024-08" db="EMBL/GenBank/DDBJ databases">
        <authorList>
            <person name="Cucini C."/>
            <person name="Frati F."/>
        </authorList>
    </citation>
    <scope>NUCLEOTIDE SEQUENCE [LARGE SCALE GENOMIC DNA]</scope>
</reference>
<evidence type="ECO:0000256" key="1">
    <source>
        <dbReference type="ARBA" id="ARBA00004141"/>
    </source>
</evidence>
<feature type="transmembrane region" description="Helical" evidence="6">
    <location>
        <begin position="184"/>
        <end position="206"/>
    </location>
</feature>
<protein>
    <recommendedName>
        <fullName evidence="9">Organic cation transporter protein</fullName>
    </recommendedName>
</protein>
<dbReference type="SUPFAM" id="SSF103473">
    <property type="entry name" value="MFS general substrate transporter"/>
    <property type="match status" value="1"/>
</dbReference>
<proteinExistence type="predicted"/>
<organism evidence="7 8">
    <name type="scientific">Orchesella dallaii</name>
    <dbReference type="NCBI Taxonomy" id="48710"/>
    <lineage>
        <taxon>Eukaryota</taxon>
        <taxon>Metazoa</taxon>
        <taxon>Ecdysozoa</taxon>
        <taxon>Arthropoda</taxon>
        <taxon>Hexapoda</taxon>
        <taxon>Collembola</taxon>
        <taxon>Entomobryomorpha</taxon>
        <taxon>Entomobryoidea</taxon>
        <taxon>Orchesellidae</taxon>
        <taxon>Orchesellinae</taxon>
        <taxon>Orchesella</taxon>
    </lineage>
</organism>
<name>A0ABP1S9Y2_9HEXA</name>
<keyword evidence="3 6" id="KW-1133">Transmembrane helix</keyword>
<feature type="transmembrane region" description="Helical" evidence="6">
    <location>
        <begin position="246"/>
        <end position="265"/>
    </location>
</feature>
<feature type="compositionally biased region" description="Low complexity" evidence="5">
    <location>
        <begin position="553"/>
        <end position="567"/>
    </location>
</feature>
<feature type="transmembrane region" description="Helical" evidence="6">
    <location>
        <begin position="462"/>
        <end position="481"/>
    </location>
</feature>
<feature type="transmembrane region" description="Helical" evidence="6">
    <location>
        <begin position="218"/>
        <end position="240"/>
    </location>
</feature>
<feature type="transmembrane region" description="Helical" evidence="6">
    <location>
        <begin position="342"/>
        <end position="361"/>
    </location>
</feature>
<dbReference type="PANTHER" id="PTHR24064">
    <property type="entry name" value="SOLUTE CARRIER FAMILY 22 MEMBER"/>
    <property type="match status" value="1"/>
</dbReference>
<dbReference type="InterPro" id="IPR005829">
    <property type="entry name" value="Sugar_transporter_CS"/>
</dbReference>
<dbReference type="Gene3D" id="1.20.1250.20">
    <property type="entry name" value="MFS general substrate transporter like domains"/>
    <property type="match status" value="1"/>
</dbReference>
<dbReference type="EMBL" id="CAXLJM020000173">
    <property type="protein sequence ID" value="CAL8148592.1"/>
    <property type="molecule type" value="Genomic_DNA"/>
</dbReference>
<evidence type="ECO:0000256" key="5">
    <source>
        <dbReference type="SAM" id="MobiDB-lite"/>
    </source>
</evidence>
<comment type="caution">
    <text evidence="7">The sequence shown here is derived from an EMBL/GenBank/DDBJ whole genome shotgun (WGS) entry which is preliminary data.</text>
</comment>
<keyword evidence="4 6" id="KW-0472">Membrane</keyword>
<feature type="transmembrane region" description="Helical" evidence="6">
    <location>
        <begin position="26"/>
        <end position="46"/>
    </location>
</feature>
<dbReference type="InterPro" id="IPR036259">
    <property type="entry name" value="MFS_trans_sf"/>
</dbReference>
<sequence length="577" mass="63026">MGVELELQGILEGLGDFGPYQKFQHFLHLLTWLTAGVHVISFVFVFPKMDHRCLVEQVDGLQVQSPNETMALAHSIPPESNGCFISENGPQEDNSSSRIPCPNGYIYSSAYFQSSRVTEWDLVCEREWMGALLQSIFLFGALVGAFVSGQLADKYGRKIVVCLSGLAQLLFGCVAVLISNYFAFAIIMFGYGLFGAAGSVVPAITLTMEIVGPSRRSFCGILFACAFSLGLTIACSWAWLLPQSAQLLQLIFALHSILLLGHWWLMDESICWLWTAGQNEKALEIAKKAARWNGLELEIGGKEVEVVVGSNRNDPEVQEEVKVAERKTFGILDLFKYPQLRLRTLVMMYTWFTASTLYFGLTYNSVNLSGNPYLSFIFNTLVELPANLIVIWLAPKLGNKILLCGSLISSGLASISHPFLAQAETVMIGKMLTIIAKGLATIAFNIINGYTPELFPTVVRNTALGLCVMGSRAGAALVPQINLLGNVAVEAPSISFGTFSCLASLFVVFLMPETLNKTMPQTIEEVEHSVDMKQLKDEQKSGGEKEEQPQPPSASSSSCQSQTSETAPASTSTQLSN</sequence>
<dbReference type="PROSITE" id="PS00216">
    <property type="entry name" value="SUGAR_TRANSPORT_1"/>
    <property type="match status" value="1"/>
</dbReference>
<evidence type="ECO:0008006" key="9">
    <source>
        <dbReference type="Google" id="ProtNLM"/>
    </source>
</evidence>
<feature type="region of interest" description="Disordered" evidence="5">
    <location>
        <begin position="530"/>
        <end position="577"/>
    </location>
</feature>
<feature type="compositionally biased region" description="Polar residues" evidence="5">
    <location>
        <begin position="568"/>
        <end position="577"/>
    </location>
</feature>
<evidence type="ECO:0000256" key="4">
    <source>
        <dbReference type="ARBA" id="ARBA00023136"/>
    </source>
</evidence>
<evidence type="ECO:0000313" key="8">
    <source>
        <dbReference type="Proteomes" id="UP001642540"/>
    </source>
</evidence>
<evidence type="ECO:0000256" key="2">
    <source>
        <dbReference type="ARBA" id="ARBA00022692"/>
    </source>
</evidence>
<dbReference type="Pfam" id="PF07690">
    <property type="entry name" value="MFS_1"/>
    <property type="match status" value="1"/>
</dbReference>
<feature type="transmembrane region" description="Helical" evidence="6">
    <location>
        <begin position="493"/>
        <end position="511"/>
    </location>
</feature>